<evidence type="ECO:0000313" key="9">
    <source>
        <dbReference type="EMBL" id="KAJ8467921.1"/>
    </source>
</evidence>
<dbReference type="GO" id="GO:0003677">
    <property type="term" value="F:DNA binding"/>
    <property type="evidence" value="ECO:0007669"/>
    <property type="project" value="UniProtKB-KW"/>
</dbReference>
<keyword evidence="5" id="KW-0804">Transcription</keyword>
<organism evidence="9 10">
    <name type="scientific">Ensete ventricosum</name>
    <name type="common">Abyssinian banana</name>
    <name type="synonym">Musa ensete</name>
    <dbReference type="NCBI Taxonomy" id="4639"/>
    <lineage>
        <taxon>Eukaryota</taxon>
        <taxon>Viridiplantae</taxon>
        <taxon>Streptophyta</taxon>
        <taxon>Embryophyta</taxon>
        <taxon>Tracheophyta</taxon>
        <taxon>Spermatophyta</taxon>
        <taxon>Magnoliopsida</taxon>
        <taxon>Liliopsida</taxon>
        <taxon>Zingiberales</taxon>
        <taxon>Musaceae</taxon>
        <taxon>Ensete</taxon>
    </lineage>
</organism>
<keyword evidence="6" id="KW-0539">Nucleus</keyword>
<sequence>MEGFLCLVEQPRKSSLPWISRCTHQLRSLLLVTFTMFNGSSGTSTEVNRKGICLLQAGVSHAAATNSHFTIPRTNPSEFMIPLSKYVKAVFHTRVSAGMRFRMLFETEECNIRRYMGTITGTSDLDLVRWPNSHWRSVKVG</sequence>
<evidence type="ECO:0000256" key="1">
    <source>
        <dbReference type="ARBA" id="ARBA00004123"/>
    </source>
</evidence>
<evidence type="ECO:0000313" key="10">
    <source>
        <dbReference type="Proteomes" id="UP001222027"/>
    </source>
</evidence>
<comment type="similarity">
    <text evidence="2">Belongs to the ARF family.</text>
</comment>
<dbReference type="GO" id="GO:0005634">
    <property type="term" value="C:nucleus"/>
    <property type="evidence" value="ECO:0007669"/>
    <property type="project" value="UniProtKB-SubCell"/>
</dbReference>
<dbReference type="AlphaFoldDB" id="A0AAV8Q665"/>
<proteinExistence type="inferred from homology"/>
<keyword evidence="10" id="KW-1185">Reference proteome</keyword>
<dbReference type="Gene3D" id="2.30.30.1040">
    <property type="match status" value="1"/>
</dbReference>
<dbReference type="InterPro" id="IPR010525">
    <property type="entry name" value="ARF_dom"/>
</dbReference>
<dbReference type="InterPro" id="IPR044835">
    <property type="entry name" value="ARF_plant"/>
</dbReference>
<dbReference type="Pfam" id="PF06507">
    <property type="entry name" value="ARF_AD"/>
    <property type="match status" value="1"/>
</dbReference>
<dbReference type="PANTHER" id="PTHR31384">
    <property type="entry name" value="AUXIN RESPONSE FACTOR 4-RELATED"/>
    <property type="match status" value="1"/>
</dbReference>
<keyword evidence="4" id="KW-0238">DNA-binding</keyword>
<dbReference type="GO" id="GO:0009734">
    <property type="term" value="P:auxin-activated signaling pathway"/>
    <property type="evidence" value="ECO:0007669"/>
    <property type="project" value="UniProtKB-KW"/>
</dbReference>
<evidence type="ECO:0000256" key="4">
    <source>
        <dbReference type="ARBA" id="ARBA00023125"/>
    </source>
</evidence>
<dbReference type="PANTHER" id="PTHR31384:SF3">
    <property type="entry name" value="AUXIN RESPONSE FACTOR 8"/>
    <property type="match status" value="1"/>
</dbReference>
<dbReference type="GO" id="GO:0006355">
    <property type="term" value="P:regulation of DNA-templated transcription"/>
    <property type="evidence" value="ECO:0007669"/>
    <property type="project" value="InterPro"/>
</dbReference>
<keyword evidence="7" id="KW-0927">Auxin signaling pathway</keyword>
<keyword evidence="3" id="KW-0805">Transcription regulation</keyword>
<evidence type="ECO:0000256" key="2">
    <source>
        <dbReference type="ARBA" id="ARBA00007853"/>
    </source>
</evidence>
<evidence type="ECO:0000256" key="3">
    <source>
        <dbReference type="ARBA" id="ARBA00023015"/>
    </source>
</evidence>
<comment type="caution">
    <text evidence="9">The sequence shown here is derived from an EMBL/GenBank/DDBJ whole genome shotgun (WGS) entry which is preliminary data.</text>
</comment>
<comment type="subcellular location">
    <subcellularLocation>
        <location evidence="1">Nucleus</location>
    </subcellularLocation>
</comment>
<dbReference type="FunFam" id="2.30.30.1040:FF:000001">
    <property type="entry name" value="Auxin response factor"/>
    <property type="match status" value="1"/>
</dbReference>
<gene>
    <name evidence="9" type="ORF">OPV22_030473</name>
</gene>
<evidence type="ECO:0000256" key="7">
    <source>
        <dbReference type="ARBA" id="ARBA00023294"/>
    </source>
</evidence>
<evidence type="ECO:0000256" key="5">
    <source>
        <dbReference type="ARBA" id="ARBA00023163"/>
    </source>
</evidence>
<accession>A0AAV8Q665</accession>
<dbReference type="Proteomes" id="UP001222027">
    <property type="component" value="Unassembled WGS sequence"/>
</dbReference>
<evidence type="ECO:0000259" key="8">
    <source>
        <dbReference type="Pfam" id="PF06507"/>
    </source>
</evidence>
<name>A0AAV8Q665_ENSVE</name>
<feature type="domain" description="Auxin response factor" evidence="8">
    <location>
        <begin position="79"/>
        <end position="140"/>
    </location>
</feature>
<evidence type="ECO:0000256" key="6">
    <source>
        <dbReference type="ARBA" id="ARBA00023242"/>
    </source>
</evidence>
<reference evidence="9 10" key="1">
    <citation type="submission" date="2022-12" db="EMBL/GenBank/DDBJ databases">
        <title>Chromosome-scale assembly of the Ensete ventricosum genome.</title>
        <authorList>
            <person name="Dussert Y."/>
            <person name="Stocks J."/>
            <person name="Wendawek A."/>
            <person name="Woldeyes F."/>
            <person name="Nichols R.A."/>
            <person name="Borrell J.S."/>
        </authorList>
    </citation>
    <scope>NUCLEOTIDE SEQUENCE [LARGE SCALE GENOMIC DNA]</scope>
    <source>
        <strain evidence="10">cv. Maze</strain>
        <tissue evidence="9">Seeds</tissue>
    </source>
</reference>
<protein>
    <recommendedName>
        <fullName evidence="8">Auxin response factor domain-containing protein</fullName>
    </recommendedName>
</protein>
<dbReference type="EMBL" id="JAQQAF010000008">
    <property type="protein sequence ID" value="KAJ8467921.1"/>
    <property type="molecule type" value="Genomic_DNA"/>
</dbReference>